<sequence>MYPNPKFDESNLKVLENQMSYEAMMNKKYNLYASYFNDAQLKILCQNSAEKHKENYNNLLNYIESNHKSTF</sequence>
<reference evidence="1 2" key="1">
    <citation type="submission" date="2017-02" db="EMBL/GenBank/DDBJ databases">
        <authorList>
            <person name="Peterson S.W."/>
        </authorList>
    </citation>
    <scope>NUCLEOTIDE SEQUENCE [LARGE SCALE GENOMIC DNA]</scope>
    <source>
        <strain evidence="1 2">M1</strain>
    </source>
</reference>
<organism evidence="1 2">
    <name type="scientific">Maledivibacter halophilus</name>
    <dbReference type="NCBI Taxonomy" id="36842"/>
    <lineage>
        <taxon>Bacteria</taxon>
        <taxon>Bacillati</taxon>
        <taxon>Bacillota</taxon>
        <taxon>Clostridia</taxon>
        <taxon>Peptostreptococcales</taxon>
        <taxon>Caminicellaceae</taxon>
        <taxon>Maledivibacter</taxon>
    </lineage>
</organism>
<proteinExistence type="predicted"/>
<dbReference type="AlphaFoldDB" id="A0A1T5JU67"/>
<accession>A0A1T5JU67</accession>
<dbReference type="STRING" id="36842.SAMN02194393_01326"/>
<protein>
    <recommendedName>
        <fullName evidence="3">Spore coat protein</fullName>
    </recommendedName>
</protein>
<dbReference type="RefSeq" id="WP_079490308.1">
    <property type="nucleotide sequence ID" value="NZ_FUZT01000003.1"/>
</dbReference>
<dbReference type="Proteomes" id="UP000190285">
    <property type="component" value="Unassembled WGS sequence"/>
</dbReference>
<name>A0A1T5JU67_9FIRM</name>
<dbReference type="OrthoDB" id="1956898at2"/>
<dbReference type="EMBL" id="FUZT01000003">
    <property type="protein sequence ID" value="SKC54758.1"/>
    <property type="molecule type" value="Genomic_DNA"/>
</dbReference>
<keyword evidence="2" id="KW-1185">Reference proteome</keyword>
<gene>
    <name evidence="1" type="ORF">SAMN02194393_01326</name>
</gene>
<evidence type="ECO:0000313" key="1">
    <source>
        <dbReference type="EMBL" id="SKC54758.1"/>
    </source>
</evidence>
<evidence type="ECO:0000313" key="2">
    <source>
        <dbReference type="Proteomes" id="UP000190285"/>
    </source>
</evidence>
<evidence type="ECO:0008006" key="3">
    <source>
        <dbReference type="Google" id="ProtNLM"/>
    </source>
</evidence>